<dbReference type="PROSITE" id="PS50111">
    <property type="entry name" value="CHEMOTAXIS_TRANSDUC_2"/>
    <property type="match status" value="1"/>
</dbReference>
<evidence type="ECO:0000256" key="6">
    <source>
        <dbReference type="SAM" id="Phobius"/>
    </source>
</evidence>
<dbReference type="PRINTS" id="PR00260">
    <property type="entry name" value="CHEMTRNSDUCR"/>
</dbReference>
<feature type="domain" description="Methyl-accepting transducer" evidence="7">
    <location>
        <begin position="311"/>
        <end position="547"/>
    </location>
</feature>
<feature type="domain" description="HAMP" evidence="9">
    <location>
        <begin position="217"/>
        <end position="270"/>
    </location>
</feature>
<dbReference type="OrthoDB" id="9814202at2"/>
<dbReference type="SUPFAM" id="SSF58104">
    <property type="entry name" value="Methyl-accepting chemotaxis protein (MCP) signaling domain"/>
    <property type="match status" value="1"/>
</dbReference>
<name>A0A6N8DL22_RHOAC</name>
<dbReference type="PROSITE" id="PS50192">
    <property type="entry name" value="T_SNARE"/>
    <property type="match status" value="1"/>
</dbReference>
<comment type="similarity">
    <text evidence="4">Belongs to the methyl-accepting chemotaxis (MCP) protein family.</text>
</comment>
<protein>
    <submittedName>
        <fullName evidence="10">HAMP domain-containing protein</fullName>
    </submittedName>
</protein>
<dbReference type="GO" id="GO:0004888">
    <property type="term" value="F:transmembrane signaling receptor activity"/>
    <property type="evidence" value="ECO:0007669"/>
    <property type="project" value="InterPro"/>
</dbReference>
<dbReference type="Pfam" id="PF00672">
    <property type="entry name" value="HAMP"/>
    <property type="match status" value="1"/>
</dbReference>
<evidence type="ECO:0000259" key="7">
    <source>
        <dbReference type="PROSITE" id="PS50111"/>
    </source>
</evidence>
<dbReference type="PANTHER" id="PTHR32089:SF112">
    <property type="entry name" value="LYSOZYME-LIKE PROTEIN-RELATED"/>
    <property type="match status" value="1"/>
</dbReference>
<evidence type="ECO:0000313" key="10">
    <source>
        <dbReference type="EMBL" id="MTV31159.1"/>
    </source>
</evidence>
<dbReference type="InterPro" id="IPR000727">
    <property type="entry name" value="T_SNARE_dom"/>
</dbReference>
<dbReference type="SMART" id="SM00304">
    <property type="entry name" value="HAMP"/>
    <property type="match status" value="1"/>
</dbReference>
<keyword evidence="2" id="KW-1003">Cell membrane</keyword>
<evidence type="ECO:0000256" key="1">
    <source>
        <dbReference type="ARBA" id="ARBA00004429"/>
    </source>
</evidence>
<dbReference type="PROSITE" id="PS50885">
    <property type="entry name" value="HAMP"/>
    <property type="match status" value="1"/>
</dbReference>
<dbReference type="InterPro" id="IPR003660">
    <property type="entry name" value="HAMP_dom"/>
</dbReference>
<keyword evidence="3 5" id="KW-0807">Transducer</keyword>
<evidence type="ECO:0000259" key="9">
    <source>
        <dbReference type="PROSITE" id="PS50885"/>
    </source>
</evidence>
<evidence type="ECO:0000256" key="3">
    <source>
        <dbReference type="ARBA" id="ARBA00023224"/>
    </source>
</evidence>
<keyword evidence="2" id="KW-0997">Cell inner membrane</keyword>
<comment type="subcellular location">
    <subcellularLocation>
        <location evidence="1">Cell inner membrane</location>
        <topology evidence="1">Multi-pass membrane protein</topology>
    </subcellularLocation>
</comment>
<evidence type="ECO:0000259" key="8">
    <source>
        <dbReference type="PROSITE" id="PS50192"/>
    </source>
</evidence>
<evidence type="ECO:0000256" key="4">
    <source>
        <dbReference type="ARBA" id="ARBA00029447"/>
    </source>
</evidence>
<proteinExistence type="inferred from homology"/>
<evidence type="ECO:0000256" key="5">
    <source>
        <dbReference type="PROSITE-ProRule" id="PRU00284"/>
    </source>
</evidence>
<reference evidence="10 11" key="1">
    <citation type="submission" date="2019-11" db="EMBL/GenBank/DDBJ databases">
        <title>Whole-genome sequence of a Rhodoblastus acidophilus DSM 142.</title>
        <authorList>
            <person name="Kyndt J.A."/>
            <person name="Meyer T.E."/>
        </authorList>
    </citation>
    <scope>NUCLEOTIDE SEQUENCE [LARGE SCALE GENOMIC DNA]</scope>
    <source>
        <strain evidence="10 11">DSM 142</strain>
    </source>
</reference>
<dbReference type="AlphaFoldDB" id="A0A6N8DL22"/>
<dbReference type="Proteomes" id="UP000439113">
    <property type="component" value="Unassembled WGS sequence"/>
</dbReference>
<keyword evidence="6" id="KW-0812">Transmembrane</keyword>
<gene>
    <name evidence="10" type="ORF">GJ654_09140</name>
</gene>
<dbReference type="Gene3D" id="6.10.340.10">
    <property type="match status" value="1"/>
</dbReference>
<dbReference type="RefSeq" id="WP_155445851.1">
    <property type="nucleotide sequence ID" value="NZ_JAOQNR010000006.1"/>
</dbReference>
<organism evidence="10 11">
    <name type="scientific">Rhodoblastus acidophilus</name>
    <name type="common">Rhodopseudomonas acidophila</name>
    <dbReference type="NCBI Taxonomy" id="1074"/>
    <lineage>
        <taxon>Bacteria</taxon>
        <taxon>Pseudomonadati</taxon>
        <taxon>Pseudomonadota</taxon>
        <taxon>Alphaproteobacteria</taxon>
        <taxon>Hyphomicrobiales</taxon>
        <taxon>Rhodoblastaceae</taxon>
        <taxon>Rhodoblastus</taxon>
    </lineage>
</organism>
<dbReference type="GO" id="GO:0005886">
    <property type="term" value="C:plasma membrane"/>
    <property type="evidence" value="ECO:0007669"/>
    <property type="project" value="UniProtKB-SubCell"/>
</dbReference>
<evidence type="ECO:0000313" key="11">
    <source>
        <dbReference type="Proteomes" id="UP000439113"/>
    </source>
</evidence>
<feature type="domain" description="T-SNARE coiled-coil homology" evidence="8">
    <location>
        <begin position="463"/>
        <end position="525"/>
    </location>
</feature>
<sequence>MINSLWRNISARVKIIAAFSVLLVVVAGLGALSLTQMAKMEETAAIISKNRLPSVYRASLLRASVNAYRNAEANGILAIAANFGAEQVEDDMAKAAAKVDEALATYRKLVDAGTEHEKLMAEFAAAWPAFRQSALDTQDIARSGNMTGAMNAFNNGDAAARDKLIKIVAKDLDYNLAAAAREQAAEEDIASFSRKIVGGAMVFTVALALAVGGALLFGLLTPLRRAIDALQKLAKGDSSVDIGGDERGDEIGALAQALHVFKANLLHSRELETEADAARASQEAQRRAVAAQLAEKFEASVSGIVSGVSRAAEEFQSTARIMSDSAAEAATQAAAVATASEASSGNIGSVASATEQLSYSVREIDEQVRQSQQIAQESAEQAERTDARMRELAAAAEKIGGIVNVISDIAGQTNMLALNATIEAARAGEAGRGFAVVAQEVKGLAEQTARSTAEIGAQITDIQATSHRASETITAVVRATERAAAIAQSIAASVSQQGEATREISANVQEASSGARQVTDNIGGVLQAARESSSASNQILASAGELASQAGLLRAEVDAFLASIRAA</sequence>
<dbReference type="InterPro" id="IPR004089">
    <property type="entry name" value="MCPsignal_dom"/>
</dbReference>
<dbReference type="GO" id="GO:0006935">
    <property type="term" value="P:chemotaxis"/>
    <property type="evidence" value="ECO:0007669"/>
    <property type="project" value="InterPro"/>
</dbReference>
<dbReference type="Gene3D" id="1.10.287.950">
    <property type="entry name" value="Methyl-accepting chemotaxis protein"/>
    <property type="match status" value="1"/>
</dbReference>
<dbReference type="SMART" id="SM00283">
    <property type="entry name" value="MA"/>
    <property type="match status" value="1"/>
</dbReference>
<keyword evidence="6" id="KW-0472">Membrane</keyword>
<feature type="transmembrane region" description="Helical" evidence="6">
    <location>
        <begin position="15"/>
        <end position="34"/>
    </location>
</feature>
<accession>A0A6N8DL22</accession>
<comment type="caution">
    <text evidence="10">The sequence shown here is derived from an EMBL/GenBank/DDBJ whole genome shotgun (WGS) entry which is preliminary data.</text>
</comment>
<feature type="transmembrane region" description="Helical" evidence="6">
    <location>
        <begin position="196"/>
        <end position="220"/>
    </location>
</feature>
<dbReference type="GO" id="GO:0007165">
    <property type="term" value="P:signal transduction"/>
    <property type="evidence" value="ECO:0007669"/>
    <property type="project" value="UniProtKB-KW"/>
</dbReference>
<dbReference type="InterPro" id="IPR004090">
    <property type="entry name" value="Chemotax_Me-accpt_rcpt"/>
</dbReference>
<evidence type="ECO:0000256" key="2">
    <source>
        <dbReference type="ARBA" id="ARBA00022519"/>
    </source>
</evidence>
<dbReference type="Pfam" id="PF12729">
    <property type="entry name" value="4HB_MCP_1"/>
    <property type="match status" value="1"/>
</dbReference>
<dbReference type="CDD" id="cd06225">
    <property type="entry name" value="HAMP"/>
    <property type="match status" value="1"/>
</dbReference>
<dbReference type="InterPro" id="IPR024478">
    <property type="entry name" value="HlyB_4HB_MCP"/>
</dbReference>
<keyword evidence="6" id="KW-1133">Transmembrane helix</keyword>
<dbReference type="Pfam" id="PF00015">
    <property type="entry name" value="MCPsignal"/>
    <property type="match status" value="1"/>
</dbReference>
<dbReference type="PANTHER" id="PTHR32089">
    <property type="entry name" value="METHYL-ACCEPTING CHEMOTAXIS PROTEIN MCPB"/>
    <property type="match status" value="1"/>
</dbReference>
<dbReference type="EMBL" id="WNKS01000006">
    <property type="protein sequence ID" value="MTV31159.1"/>
    <property type="molecule type" value="Genomic_DNA"/>
</dbReference>